<evidence type="ECO:0000313" key="3">
    <source>
        <dbReference type="EMBL" id="MDV2684330.1"/>
    </source>
</evidence>
<dbReference type="InterPro" id="IPR023346">
    <property type="entry name" value="Lysozyme-like_dom_sf"/>
</dbReference>
<keyword evidence="4" id="KW-1185">Reference proteome</keyword>
<reference evidence="3 4" key="1">
    <citation type="submission" date="2023-10" db="EMBL/GenBank/DDBJ databases">
        <title>Screening of Alkalihalobacillus lindianensis BZ-TG-R113 and Its Alleviation of Salt Stress on Rapeseed Growth.</title>
        <authorList>
            <person name="Zhao B."/>
            <person name="Guo T."/>
        </authorList>
    </citation>
    <scope>NUCLEOTIDE SEQUENCE [LARGE SCALE GENOMIC DNA]</scope>
    <source>
        <strain evidence="3 4">BZ-TG-R113</strain>
    </source>
</reference>
<dbReference type="SUPFAM" id="SSF53955">
    <property type="entry name" value="Lysozyme-like"/>
    <property type="match status" value="1"/>
</dbReference>
<dbReference type="Pfam" id="PF01464">
    <property type="entry name" value="SLT"/>
    <property type="match status" value="1"/>
</dbReference>
<feature type="domain" description="SLH" evidence="2">
    <location>
        <begin position="420"/>
        <end position="477"/>
    </location>
</feature>
<protein>
    <submittedName>
        <fullName evidence="3">S-layer homology domain-containing protein</fullName>
    </submittedName>
</protein>
<sequence>MRVLKASVVFMFLIFFGFATVVSASDNGSYAERKALLTDLALKHDVPPEIVKAIAYRETGMRQFDDNGNAVRNLNNDGGIGIMQVTMSAEEMTSKGIDAKRLESDMAYNIEIGIQILKEKLRYQGIRTPFINNGNDLTKLESWYFAILAYNGLEVRNDPLMSTNTYQGRIYQSIRTEGLLHTYPPKSFPVTYRDNSNILYFENDQLNVEVPDRVMTPSTQMFEIGEEVYSFNPSRGRINVRVQPDTTSQATPVHHITPMRIINGPYHDNVRANHFVFYKVERLDTGDTGYVASSYLRAGNPSVFSDIPETNYEMREAVALLRMRGSVNGYSDGSFGINKPLQRRHAAVIFVNELGLTLPENYQPRSTDHENHSAIIIAEAHGLLTPYEDGTIRPRDSFRRSQMATVLNRIYGDRFEEPTRNVVFTDIGPTFNGYENINRIAYNNVTAVEGEAFRPNEAVRRGQFAVFLNRVDDLLKK</sequence>
<gene>
    <name evidence="3" type="ORF">RYX56_08105</name>
</gene>
<proteinExistence type="predicted"/>
<dbReference type="RefSeq" id="WP_317121567.1">
    <property type="nucleotide sequence ID" value="NZ_JAWJBA010000002.1"/>
</dbReference>
<evidence type="ECO:0000313" key="4">
    <source>
        <dbReference type="Proteomes" id="UP001287282"/>
    </source>
</evidence>
<accession>A0ABU3X8X7</accession>
<dbReference type="PROSITE" id="PS51272">
    <property type="entry name" value="SLH"/>
    <property type="match status" value="2"/>
</dbReference>
<evidence type="ECO:0000256" key="1">
    <source>
        <dbReference type="ARBA" id="ARBA00022729"/>
    </source>
</evidence>
<keyword evidence="1" id="KW-0732">Signal</keyword>
<dbReference type="Gene3D" id="1.10.530.10">
    <property type="match status" value="1"/>
</dbReference>
<dbReference type="InterPro" id="IPR001119">
    <property type="entry name" value="SLH_dom"/>
</dbReference>
<dbReference type="EMBL" id="JAWJBA010000002">
    <property type="protein sequence ID" value="MDV2684330.1"/>
    <property type="molecule type" value="Genomic_DNA"/>
</dbReference>
<organism evidence="3 4">
    <name type="scientific">Alkalihalophilus lindianensis</name>
    <dbReference type="NCBI Taxonomy" id="1630542"/>
    <lineage>
        <taxon>Bacteria</taxon>
        <taxon>Bacillati</taxon>
        <taxon>Bacillota</taxon>
        <taxon>Bacilli</taxon>
        <taxon>Bacillales</taxon>
        <taxon>Bacillaceae</taxon>
        <taxon>Alkalihalophilus</taxon>
    </lineage>
</organism>
<dbReference type="Proteomes" id="UP001287282">
    <property type="component" value="Unassembled WGS sequence"/>
</dbReference>
<feature type="domain" description="SLH" evidence="2">
    <location>
        <begin position="301"/>
        <end position="364"/>
    </location>
</feature>
<dbReference type="InterPro" id="IPR008258">
    <property type="entry name" value="Transglycosylase_SLT_dom_1"/>
</dbReference>
<name>A0ABU3X8X7_9BACI</name>
<dbReference type="Pfam" id="PF00395">
    <property type="entry name" value="SLH"/>
    <property type="match status" value="3"/>
</dbReference>
<evidence type="ECO:0000259" key="2">
    <source>
        <dbReference type="PROSITE" id="PS51272"/>
    </source>
</evidence>
<comment type="caution">
    <text evidence="3">The sequence shown here is derived from an EMBL/GenBank/DDBJ whole genome shotgun (WGS) entry which is preliminary data.</text>
</comment>